<organism evidence="1 2">
    <name type="scientific">Aquimarina brevivitae</name>
    <dbReference type="NCBI Taxonomy" id="323412"/>
    <lineage>
        <taxon>Bacteria</taxon>
        <taxon>Pseudomonadati</taxon>
        <taxon>Bacteroidota</taxon>
        <taxon>Flavobacteriia</taxon>
        <taxon>Flavobacteriales</taxon>
        <taxon>Flavobacteriaceae</taxon>
        <taxon>Aquimarina</taxon>
    </lineage>
</organism>
<reference evidence="1 2" key="1">
    <citation type="submission" date="2019-02" db="EMBL/GenBank/DDBJ databases">
        <title>Genomic Encyclopedia of Type Strains, Phase IV (KMG-IV): sequencing the most valuable type-strain genomes for metagenomic binning, comparative biology and taxonomic classification.</title>
        <authorList>
            <person name="Goeker M."/>
        </authorList>
    </citation>
    <scope>NUCLEOTIDE SEQUENCE [LARGE SCALE GENOMIC DNA]</scope>
    <source>
        <strain evidence="1 2">DSM 17196</strain>
    </source>
</reference>
<sequence length="80" mass="9769">MRSRRSAYPKLYVLNYAKIKDQFRQEVNNYRNHPELINIEEFAMNYSLGYHICHNIEDFISKECMFLEVKKYLEGIHFFA</sequence>
<proteinExistence type="predicted"/>
<evidence type="ECO:0000313" key="2">
    <source>
        <dbReference type="Proteomes" id="UP000292262"/>
    </source>
</evidence>
<dbReference type="EMBL" id="SGXE01000001">
    <property type="protein sequence ID" value="RZS99059.1"/>
    <property type="molecule type" value="Genomic_DNA"/>
</dbReference>
<accession>A0A4V2F797</accession>
<gene>
    <name evidence="1" type="ORF">EV197_0263</name>
</gene>
<keyword evidence="2" id="KW-1185">Reference proteome</keyword>
<comment type="caution">
    <text evidence="1">The sequence shown here is derived from an EMBL/GenBank/DDBJ whole genome shotgun (WGS) entry which is preliminary data.</text>
</comment>
<evidence type="ECO:0000313" key="1">
    <source>
        <dbReference type="EMBL" id="RZS99059.1"/>
    </source>
</evidence>
<dbReference type="AlphaFoldDB" id="A0A4V2F797"/>
<dbReference type="Proteomes" id="UP000292262">
    <property type="component" value="Unassembled WGS sequence"/>
</dbReference>
<protein>
    <submittedName>
        <fullName evidence="1">Uncharacterized protein</fullName>
    </submittedName>
</protein>
<name>A0A4V2F797_9FLAO</name>